<feature type="domain" description="DUF427" evidence="1">
    <location>
        <begin position="163"/>
        <end position="253"/>
    </location>
</feature>
<reference evidence="2" key="1">
    <citation type="submission" date="2021-10" db="EMBL/GenBank/DDBJ databases">
        <title>Novel species in genus Arthrobacter.</title>
        <authorList>
            <person name="Liu Y."/>
        </authorList>
    </citation>
    <scope>NUCLEOTIDE SEQUENCE</scope>
    <source>
        <strain evidence="2">Zg-Y809</strain>
    </source>
</reference>
<evidence type="ECO:0000259" key="1">
    <source>
        <dbReference type="Pfam" id="PF04248"/>
    </source>
</evidence>
<name>A0A9X1S7E1_9MICC</name>
<evidence type="ECO:0000313" key="2">
    <source>
        <dbReference type="EMBL" id="MCC3269069.1"/>
    </source>
</evidence>
<dbReference type="Gene3D" id="2.170.150.40">
    <property type="entry name" value="Domain of unknown function (DUF427)"/>
    <property type="match status" value="1"/>
</dbReference>
<gene>
    <name evidence="2" type="ORF">LJ751_06810</name>
</gene>
<dbReference type="PANTHER" id="PTHR34310">
    <property type="entry name" value="DUF427 DOMAIN PROTEIN (AFU_ORTHOLOGUE AFUA_3G02220)"/>
    <property type="match status" value="1"/>
</dbReference>
<dbReference type="InterPro" id="IPR038694">
    <property type="entry name" value="DUF427_sf"/>
</dbReference>
<proteinExistence type="predicted"/>
<dbReference type="PANTHER" id="PTHR34310:SF9">
    <property type="entry name" value="BLR5716 PROTEIN"/>
    <property type="match status" value="1"/>
</dbReference>
<evidence type="ECO:0000313" key="3">
    <source>
        <dbReference type="Proteomes" id="UP001139264"/>
    </source>
</evidence>
<dbReference type="InterPro" id="IPR007361">
    <property type="entry name" value="DUF427"/>
</dbReference>
<dbReference type="Proteomes" id="UP001139264">
    <property type="component" value="Unassembled WGS sequence"/>
</dbReference>
<comment type="caution">
    <text evidence="2">The sequence shown here is derived from an EMBL/GenBank/DDBJ whole genome shotgun (WGS) entry which is preliminary data.</text>
</comment>
<protein>
    <submittedName>
        <fullName evidence="2">DUF427 domain-containing protein</fullName>
    </submittedName>
</protein>
<accession>A0A9X1S7E1</accession>
<organism evidence="2 3">
    <name type="scientific">Arthrobacter gengyunqii</name>
    <dbReference type="NCBI Taxonomy" id="2886940"/>
    <lineage>
        <taxon>Bacteria</taxon>
        <taxon>Bacillati</taxon>
        <taxon>Actinomycetota</taxon>
        <taxon>Actinomycetes</taxon>
        <taxon>Micrococcales</taxon>
        <taxon>Micrococcaceae</taxon>
        <taxon>Arthrobacter</taxon>
    </lineage>
</organism>
<dbReference type="Pfam" id="PF04248">
    <property type="entry name" value="NTP_transf_9"/>
    <property type="match status" value="1"/>
</dbReference>
<dbReference type="RefSeq" id="WP_227907588.1">
    <property type="nucleotide sequence ID" value="NZ_CP095461.1"/>
</dbReference>
<dbReference type="AlphaFoldDB" id="A0A9X1S7E1"/>
<dbReference type="EMBL" id="JAJFZP010000006">
    <property type="protein sequence ID" value="MCC3269069.1"/>
    <property type="molecule type" value="Genomic_DNA"/>
</dbReference>
<sequence>MALQISPAFWKFIPQLRYEPTPRRIRAQLGGNTAVDSSDALLVYEPRRVTPLYAVPAADIAGVLTPALNLPDKDPLAEVPPEALMDPRYPFAAHTTPGERLDLRTGLHDLPGAAFRPEDPDLNGRILLDFDAFDTWLEEDQVIEGHPRDPFHRVDARPSSRAVRVHLDGQLLAETREPLLVYETMLPVRTYFPRDDVDWDALGVSLTQSVCPYKGTASYWSVRGKPEGTDLAWSYEKVLPDSTQLQDRVSFFDERTEVYVDDIKQEIDSFFRF</sequence>